<evidence type="ECO:0000313" key="1">
    <source>
        <dbReference type="EMBL" id="CAE1309208.1"/>
    </source>
</evidence>
<dbReference type="InterPro" id="IPR036397">
    <property type="entry name" value="RNaseH_sf"/>
</dbReference>
<evidence type="ECO:0000313" key="2">
    <source>
        <dbReference type="Proteomes" id="UP000597762"/>
    </source>
</evidence>
<dbReference type="GO" id="GO:0003676">
    <property type="term" value="F:nucleic acid binding"/>
    <property type="evidence" value="ECO:0007669"/>
    <property type="project" value="InterPro"/>
</dbReference>
<gene>
    <name evidence="1" type="ORF">SPHA_60969</name>
</gene>
<comment type="caution">
    <text evidence="1">The sequence shown here is derived from an EMBL/GenBank/DDBJ whole genome shotgun (WGS) entry which is preliminary data.</text>
</comment>
<accession>A0A812DRC5</accession>
<dbReference type="OrthoDB" id="6436543at2759"/>
<dbReference type="Proteomes" id="UP000597762">
    <property type="component" value="Unassembled WGS sequence"/>
</dbReference>
<name>A0A812DRC5_ACAPH</name>
<organism evidence="1 2">
    <name type="scientific">Acanthosepion pharaonis</name>
    <name type="common">Pharaoh cuttlefish</name>
    <name type="synonym">Sepia pharaonis</name>
    <dbReference type="NCBI Taxonomy" id="158019"/>
    <lineage>
        <taxon>Eukaryota</taxon>
        <taxon>Metazoa</taxon>
        <taxon>Spiralia</taxon>
        <taxon>Lophotrochozoa</taxon>
        <taxon>Mollusca</taxon>
        <taxon>Cephalopoda</taxon>
        <taxon>Coleoidea</taxon>
        <taxon>Decapodiformes</taxon>
        <taxon>Sepiida</taxon>
        <taxon>Sepiina</taxon>
        <taxon>Sepiidae</taxon>
        <taxon>Acanthosepion</taxon>
    </lineage>
</organism>
<protein>
    <submittedName>
        <fullName evidence="1">Uncharacterized protein</fullName>
    </submittedName>
</protein>
<sequence>MGFFCACANIRAHACVRHSQNAWGLRVTDDIYQDVLKSVEGLDGLERRRTSLCLPAGPLPTQKAKTTQAWLLNNVPHHWSPDLWSPFSPDCNPLASFFCGVIEAKTNKHAHNTVDSLRAKETPILQTNIQISIYLSIYLSVMGSTPFSYK</sequence>
<dbReference type="AlphaFoldDB" id="A0A812DRC5"/>
<reference evidence="1" key="1">
    <citation type="submission" date="2021-01" db="EMBL/GenBank/DDBJ databases">
        <authorList>
            <person name="Li R."/>
            <person name="Bekaert M."/>
        </authorList>
    </citation>
    <scope>NUCLEOTIDE SEQUENCE</scope>
    <source>
        <strain evidence="1">Farmed</strain>
    </source>
</reference>
<keyword evidence="2" id="KW-1185">Reference proteome</keyword>
<proteinExistence type="predicted"/>
<dbReference type="Gene3D" id="3.30.420.10">
    <property type="entry name" value="Ribonuclease H-like superfamily/Ribonuclease H"/>
    <property type="match status" value="1"/>
</dbReference>
<dbReference type="EMBL" id="CAHIKZ030004270">
    <property type="protein sequence ID" value="CAE1309208.1"/>
    <property type="molecule type" value="Genomic_DNA"/>
</dbReference>